<gene>
    <name evidence="2" type="ORF">L195_g061989</name>
</gene>
<dbReference type="AlphaFoldDB" id="A0A2K3KD02"/>
<dbReference type="Pfam" id="PF14392">
    <property type="entry name" value="zf-CCHC_4"/>
    <property type="match status" value="1"/>
</dbReference>
<feature type="non-terminal residue" evidence="2">
    <location>
        <position position="89"/>
    </location>
</feature>
<evidence type="ECO:0000313" key="2">
    <source>
        <dbReference type="EMBL" id="PNX64177.1"/>
    </source>
</evidence>
<evidence type="ECO:0000259" key="1">
    <source>
        <dbReference type="Pfam" id="PF14392"/>
    </source>
</evidence>
<protein>
    <recommendedName>
        <fullName evidence="1">Zinc knuckle CX2CX4HX4C domain-containing protein</fullName>
    </recommendedName>
</protein>
<reference evidence="2 3" key="1">
    <citation type="journal article" date="2014" name="Am. J. Bot.">
        <title>Genome assembly and annotation for red clover (Trifolium pratense; Fabaceae).</title>
        <authorList>
            <person name="Istvanek J."/>
            <person name="Jaros M."/>
            <person name="Krenek A."/>
            <person name="Repkova J."/>
        </authorList>
    </citation>
    <scope>NUCLEOTIDE SEQUENCE [LARGE SCALE GENOMIC DNA]</scope>
    <source>
        <strain evidence="3">cv. Tatra</strain>
        <tissue evidence="2">Young leaves</tissue>
    </source>
</reference>
<dbReference type="Proteomes" id="UP000236291">
    <property type="component" value="Unassembled WGS sequence"/>
</dbReference>
<comment type="caution">
    <text evidence="2">The sequence shown here is derived from an EMBL/GenBank/DDBJ whole genome shotgun (WGS) entry which is preliminary data.</text>
</comment>
<organism evidence="2 3">
    <name type="scientific">Trifolium pratense</name>
    <name type="common">Red clover</name>
    <dbReference type="NCBI Taxonomy" id="57577"/>
    <lineage>
        <taxon>Eukaryota</taxon>
        <taxon>Viridiplantae</taxon>
        <taxon>Streptophyta</taxon>
        <taxon>Embryophyta</taxon>
        <taxon>Tracheophyta</taxon>
        <taxon>Spermatophyta</taxon>
        <taxon>Magnoliopsida</taxon>
        <taxon>eudicotyledons</taxon>
        <taxon>Gunneridae</taxon>
        <taxon>Pentapetalae</taxon>
        <taxon>rosids</taxon>
        <taxon>fabids</taxon>
        <taxon>Fabales</taxon>
        <taxon>Fabaceae</taxon>
        <taxon>Papilionoideae</taxon>
        <taxon>50 kb inversion clade</taxon>
        <taxon>NPAAA clade</taxon>
        <taxon>Hologalegina</taxon>
        <taxon>IRL clade</taxon>
        <taxon>Trifolieae</taxon>
        <taxon>Trifolium</taxon>
    </lineage>
</organism>
<name>A0A2K3KD02_TRIPR</name>
<proteinExistence type="predicted"/>
<reference evidence="2 3" key="2">
    <citation type="journal article" date="2017" name="Front. Plant Sci.">
        <title>Gene Classification and Mining of Molecular Markers Useful in Red Clover (Trifolium pratense) Breeding.</title>
        <authorList>
            <person name="Istvanek J."/>
            <person name="Dluhosova J."/>
            <person name="Dluhos P."/>
            <person name="Patkova L."/>
            <person name="Nedelnik J."/>
            <person name="Repkova J."/>
        </authorList>
    </citation>
    <scope>NUCLEOTIDE SEQUENCE [LARGE SCALE GENOMIC DNA]</scope>
    <source>
        <strain evidence="3">cv. Tatra</strain>
        <tissue evidence="2">Young leaves</tissue>
    </source>
</reference>
<evidence type="ECO:0000313" key="3">
    <source>
        <dbReference type="Proteomes" id="UP000236291"/>
    </source>
</evidence>
<sequence length="89" mass="10425">MRVKVRIDVSQPLKKDTRVKNIAGEWCTINFAYEKVGTFCFVCGIMGHSERRCVVRYEMENDNGERGWSSALRVDLRRRGGRQTSRWLN</sequence>
<dbReference type="EMBL" id="ASHM01162467">
    <property type="protein sequence ID" value="PNX64177.1"/>
    <property type="molecule type" value="Genomic_DNA"/>
</dbReference>
<accession>A0A2K3KD02</accession>
<feature type="domain" description="Zinc knuckle CX2CX4HX4C" evidence="1">
    <location>
        <begin position="7"/>
        <end position="53"/>
    </location>
</feature>
<dbReference type="InterPro" id="IPR025836">
    <property type="entry name" value="Zn_knuckle_CX2CX4HX4C"/>
</dbReference>